<dbReference type="CDD" id="cd00408">
    <property type="entry name" value="DHDPS-like"/>
    <property type="match status" value="1"/>
</dbReference>
<dbReference type="EMBL" id="JBFCZG010000009">
    <property type="protein sequence ID" value="KAL3418512.1"/>
    <property type="molecule type" value="Genomic_DNA"/>
</dbReference>
<dbReference type="PANTHER" id="PTHR12128:SF66">
    <property type="entry name" value="4-HYDROXY-2-OXOGLUTARATE ALDOLASE, MITOCHONDRIAL"/>
    <property type="match status" value="1"/>
</dbReference>
<accession>A0ABR4P5H7</accession>
<evidence type="ECO:0008006" key="5">
    <source>
        <dbReference type="Google" id="ProtNLM"/>
    </source>
</evidence>
<gene>
    <name evidence="3" type="ORF">PVAG01_10228</name>
</gene>
<evidence type="ECO:0000256" key="1">
    <source>
        <dbReference type="ARBA" id="ARBA00023239"/>
    </source>
</evidence>
<name>A0ABR4P5H7_9HELO</name>
<dbReference type="PIRSF" id="PIRSF001365">
    <property type="entry name" value="DHDPS"/>
    <property type="match status" value="1"/>
</dbReference>
<evidence type="ECO:0000313" key="3">
    <source>
        <dbReference type="EMBL" id="KAL3418512.1"/>
    </source>
</evidence>
<evidence type="ECO:0000313" key="4">
    <source>
        <dbReference type="Proteomes" id="UP001629113"/>
    </source>
</evidence>
<comment type="caution">
    <text evidence="3">The sequence shown here is derived from an EMBL/GenBank/DDBJ whole genome shotgun (WGS) entry which is preliminary data.</text>
</comment>
<dbReference type="PRINTS" id="PR00146">
    <property type="entry name" value="DHPICSNTHASE"/>
</dbReference>
<dbReference type="InterPro" id="IPR002220">
    <property type="entry name" value="DapA-like"/>
</dbReference>
<keyword evidence="4" id="KW-1185">Reference proteome</keyword>
<sequence length="312" mass="33387">MAGVAYPPRGIYVPVVAFFNEDESLDLPTLKTHLTRLAKSSIAGLVIQGSNGEAPHLLHSERQQVISAAAEVLKEHGSKDAIIIAGCGAQSTRETIQLCQEAKEAGADFALILTPSYWTAAMPKPAIEKFFSDVAAMSPVPILLYNFPLVTSGIDLDSDLIASLAATNSNIVGCKLTCGNVGKLHRLTHDTRIPNGFATFAGKSDFFLHGLVAGSTGVIAAAANMAPKIHARLLKFYDEGNLKEAQALQTLLSEADWKLAQLGVAGLKAALHRYFGYGSSRSRRPLGVVDQARFEGQADDILRKFVELETSL</sequence>
<evidence type="ECO:0000256" key="2">
    <source>
        <dbReference type="PIRNR" id="PIRNR001365"/>
    </source>
</evidence>
<dbReference type="Proteomes" id="UP001629113">
    <property type="component" value="Unassembled WGS sequence"/>
</dbReference>
<dbReference type="SUPFAM" id="SSF51569">
    <property type="entry name" value="Aldolase"/>
    <property type="match status" value="1"/>
</dbReference>
<organism evidence="3 4">
    <name type="scientific">Phlyctema vagabunda</name>
    <dbReference type="NCBI Taxonomy" id="108571"/>
    <lineage>
        <taxon>Eukaryota</taxon>
        <taxon>Fungi</taxon>
        <taxon>Dikarya</taxon>
        <taxon>Ascomycota</taxon>
        <taxon>Pezizomycotina</taxon>
        <taxon>Leotiomycetes</taxon>
        <taxon>Helotiales</taxon>
        <taxon>Dermateaceae</taxon>
        <taxon>Phlyctema</taxon>
    </lineage>
</organism>
<dbReference type="Pfam" id="PF00701">
    <property type="entry name" value="DHDPS"/>
    <property type="match status" value="1"/>
</dbReference>
<proteinExistence type="inferred from homology"/>
<protein>
    <recommendedName>
        <fullName evidence="5">Dihydrodipicolinate synthase</fullName>
    </recommendedName>
</protein>
<dbReference type="SMART" id="SM01130">
    <property type="entry name" value="DHDPS"/>
    <property type="match status" value="1"/>
</dbReference>
<keyword evidence="1 2" id="KW-0456">Lyase</keyword>
<comment type="similarity">
    <text evidence="2">Belongs to the DapA family.</text>
</comment>
<dbReference type="PANTHER" id="PTHR12128">
    <property type="entry name" value="DIHYDRODIPICOLINATE SYNTHASE"/>
    <property type="match status" value="1"/>
</dbReference>
<dbReference type="InterPro" id="IPR013785">
    <property type="entry name" value="Aldolase_TIM"/>
</dbReference>
<reference evidence="3 4" key="1">
    <citation type="submission" date="2024-06" db="EMBL/GenBank/DDBJ databases">
        <title>Complete genome of Phlyctema vagabunda strain 19-DSS-EL-015.</title>
        <authorList>
            <person name="Fiorenzani C."/>
        </authorList>
    </citation>
    <scope>NUCLEOTIDE SEQUENCE [LARGE SCALE GENOMIC DNA]</scope>
    <source>
        <strain evidence="3 4">19-DSS-EL-015</strain>
    </source>
</reference>
<dbReference type="Gene3D" id="3.20.20.70">
    <property type="entry name" value="Aldolase class I"/>
    <property type="match status" value="1"/>
</dbReference>